<dbReference type="EMBL" id="CP022163">
    <property type="protein sequence ID" value="ATB27517.1"/>
    <property type="molecule type" value="Genomic_DNA"/>
</dbReference>
<dbReference type="GO" id="GO:0004497">
    <property type="term" value="F:monooxygenase activity"/>
    <property type="evidence" value="ECO:0007669"/>
    <property type="project" value="UniProtKB-KW"/>
</dbReference>
<evidence type="ECO:0000256" key="4">
    <source>
        <dbReference type="ARBA" id="ARBA00023002"/>
    </source>
</evidence>
<dbReference type="GO" id="GO:0016705">
    <property type="term" value="F:oxidoreductase activity, acting on paired donors, with incorporation or reduction of molecular oxygen"/>
    <property type="evidence" value="ECO:0007669"/>
    <property type="project" value="InterPro"/>
</dbReference>
<keyword evidence="6 7" id="KW-0503">Monooxygenase</keyword>
<dbReference type="PRINTS" id="PR00359">
    <property type="entry name" value="BP450"/>
</dbReference>
<dbReference type="PANTHER" id="PTHR46696">
    <property type="entry name" value="P450, PUTATIVE (EUROFUNG)-RELATED"/>
    <property type="match status" value="1"/>
</dbReference>
<evidence type="ECO:0000256" key="7">
    <source>
        <dbReference type="RuleBase" id="RU000461"/>
    </source>
</evidence>
<evidence type="ECO:0008006" key="10">
    <source>
        <dbReference type="Google" id="ProtNLM"/>
    </source>
</evidence>
<keyword evidence="5 7" id="KW-0408">Iron</keyword>
<accession>A0A250I8Q9</accession>
<evidence type="ECO:0000313" key="9">
    <source>
        <dbReference type="Proteomes" id="UP000217289"/>
    </source>
</evidence>
<dbReference type="SUPFAM" id="SSF48264">
    <property type="entry name" value="Cytochrome P450"/>
    <property type="match status" value="1"/>
</dbReference>
<dbReference type="GO" id="GO:0020037">
    <property type="term" value="F:heme binding"/>
    <property type="evidence" value="ECO:0007669"/>
    <property type="project" value="InterPro"/>
</dbReference>
<keyword evidence="9" id="KW-1185">Reference proteome</keyword>
<dbReference type="Proteomes" id="UP000217289">
    <property type="component" value="Chromosome"/>
</dbReference>
<reference evidence="8 9" key="1">
    <citation type="submission" date="2017-06" db="EMBL/GenBank/DDBJ databases">
        <authorList>
            <person name="Kim H.J."/>
            <person name="Triplett B.A."/>
        </authorList>
    </citation>
    <scope>NUCLEOTIDE SEQUENCE [LARGE SCALE GENOMIC DNA]</scope>
    <source>
        <strain evidence="8 9">DSM 14713</strain>
    </source>
</reference>
<comment type="similarity">
    <text evidence="1 7">Belongs to the cytochrome P450 family.</text>
</comment>
<keyword evidence="2 7" id="KW-0349">Heme</keyword>
<dbReference type="FunFam" id="1.10.630.10:FF:000018">
    <property type="entry name" value="Cytochrome P450 monooxygenase"/>
    <property type="match status" value="1"/>
</dbReference>
<dbReference type="GO" id="GO:0005506">
    <property type="term" value="F:iron ion binding"/>
    <property type="evidence" value="ECO:0007669"/>
    <property type="project" value="InterPro"/>
</dbReference>
<name>A0A250I8Q9_9BACT</name>
<sequence length="411" mass="46972">MSEQVSQVPVEHFNPQPREVWSNPYPWYQRYRSLDPVHWTLAAERGDAGVWYVFRYEDALAIRAHPCLSRKYRHDRLAEQEIPPAMKPYSDKLRHWMVEMDAPHHTRLRSLTTKHFTSRTVERLRPKLEGLSNYLIDRVLAAGRMDVVGQFAYPMALLTITEMLGMPREDAALFKSWSLTFTAIENRRPTLDLYQRASDAVLEFDAYLKKAIAERRKAPGDDVLSTLVMARNDEQLTDDEVIGTCMLMLFAGHETTVNILGNSVLTLLRNPEQLQLLRAHPELMESAVEDLLRYESPVQSVSNGHASEDFELGGKTIRKGQKVITVFGSANRDPEVFPDPDRLDITRQANRHMAFGMGAHNCLGAPLARLEMRVALETLLRRLPNLRLLSETANWKEGLMLRGLDSLPVAF</sequence>
<dbReference type="Gene3D" id="1.10.630.10">
    <property type="entry name" value="Cytochrome P450"/>
    <property type="match status" value="1"/>
</dbReference>
<keyword evidence="4 7" id="KW-0560">Oxidoreductase</keyword>
<evidence type="ECO:0000256" key="6">
    <source>
        <dbReference type="ARBA" id="ARBA00023033"/>
    </source>
</evidence>
<evidence type="ECO:0000256" key="3">
    <source>
        <dbReference type="ARBA" id="ARBA00022723"/>
    </source>
</evidence>
<dbReference type="InterPro" id="IPR036396">
    <property type="entry name" value="Cyt_P450_sf"/>
</dbReference>
<dbReference type="KEGG" id="mbd:MEBOL_000960"/>
<dbReference type="OrthoDB" id="4511384at2"/>
<protein>
    <recommendedName>
        <fullName evidence="10">Cytochrome P450 hydroxylase</fullName>
    </recommendedName>
</protein>
<proteinExistence type="inferred from homology"/>
<dbReference type="Pfam" id="PF00067">
    <property type="entry name" value="p450"/>
    <property type="match status" value="1"/>
</dbReference>
<dbReference type="CDD" id="cd20625">
    <property type="entry name" value="CYP164-like"/>
    <property type="match status" value="1"/>
</dbReference>
<evidence type="ECO:0000313" key="8">
    <source>
        <dbReference type="EMBL" id="ATB27517.1"/>
    </source>
</evidence>
<evidence type="ECO:0000256" key="2">
    <source>
        <dbReference type="ARBA" id="ARBA00022617"/>
    </source>
</evidence>
<dbReference type="InterPro" id="IPR002397">
    <property type="entry name" value="Cyt_P450_B"/>
</dbReference>
<evidence type="ECO:0000256" key="1">
    <source>
        <dbReference type="ARBA" id="ARBA00010617"/>
    </source>
</evidence>
<evidence type="ECO:0000256" key="5">
    <source>
        <dbReference type="ARBA" id="ARBA00023004"/>
    </source>
</evidence>
<dbReference type="PRINTS" id="PR00385">
    <property type="entry name" value="P450"/>
</dbReference>
<keyword evidence="3 7" id="KW-0479">Metal-binding</keyword>
<dbReference type="RefSeq" id="WP_157774755.1">
    <property type="nucleotide sequence ID" value="NZ_CP022163.1"/>
</dbReference>
<dbReference type="InterPro" id="IPR001128">
    <property type="entry name" value="Cyt_P450"/>
</dbReference>
<organism evidence="8 9">
    <name type="scientific">Melittangium boletus DSM 14713</name>
    <dbReference type="NCBI Taxonomy" id="1294270"/>
    <lineage>
        <taxon>Bacteria</taxon>
        <taxon>Pseudomonadati</taxon>
        <taxon>Myxococcota</taxon>
        <taxon>Myxococcia</taxon>
        <taxon>Myxococcales</taxon>
        <taxon>Cystobacterineae</taxon>
        <taxon>Archangiaceae</taxon>
        <taxon>Melittangium</taxon>
    </lineage>
</organism>
<gene>
    <name evidence="8" type="ORF">MEBOL_000960</name>
</gene>
<dbReference type="InterPro" id="IPR017972">
    <property type="entry name" value="Cyt_P450_CS"/>
</dbReference>
<dbReference type="PANTHER" id="PTHR46696:SF1">
    <property type="entry name" value="CYTOCHROME P450 YJIB-RELATED"/>
    <property type="match status" value="1"/>
</dbReference>
<dbReference type="AlphaFoldDB" id="A0A250I8Q9"/>
<dbReference type="PROSITE" id="PS00086">
    <property type="entry name" value="CYTOCHROME_P450"/>
    <property type="match status" value="1"/>
</dbReference>